<reference evidence="2 3" key="1">
    <citation type="submission" date="2016-10" db="EMBL/GenBank/DDBJ databases">
        <title>Genome sequence of a sulfur-reducing bacterium Desulfurobacterium indicum K6013.</title>
        <authorList>
            <person name="Cao J."/>
            <person name="Shao Z."/>
            <person name="Alain K."/>
            <person name="Jebbar M."/>
        </authorList>
    </citation>
    <scope>NUCLEOTIDE SEQUENCE [LARGE SCALE GENOMIC DNA]</scope>
    <source>
        <strain evidence="2 3">K6013</strain>
    </source>
</reference>
<dbReference type="STRING" id="1914305.BLW93_06015"/>
<evidence type="ECO:0000313" key="2">
    <source>
        <dbReference type="EMBL" id="OMH40306.1"/>
    </source>
</evidence>
<keyword evidence="1" id="KW-0732">Signal</keyword>
<comment type="caution">
    <text evidence="2">The sequence shown here is derived from an EMBL/GenBank/DDBJ whole genome shotgun (WGS) entry which is preliminary data.</text>
</comment>
<gene>
    <name evidence="2" type="ORF">BLW93_06015</name>
</gene>
<dbReference type="OrthoDB" id="12703at2"/>
<proteinExistence type="predicted"/>
<dbReference type="Gene3D" id="3.40.50.10610">
    <property type="entry name" value="ABC-type transport auxiliary lipoprotein component"/>
    <property type="match status" value="1"/>
</dbReference>
<dbReference type="RefSeq" id="WP_076713203.1">
    <property type="nucleotide sequence ID" value="NZ_MOEN01000021.1"/>
</dbReference>
<sequence>MKSFKIIILITALISLFSSCSTVPVKEPTSGYVKIFKKARINPCKVAILPFKNEVKDENAGEKVSLILNSAFVSNGIDVVLPQDVKNLMVGRHFFPYQSIPQSFLDFLKNNLNVGLVITGKVMTYRPYGGGSRYPEIRIWIEGISTKTGRRVFSAYIVHRGDDFRKVLEFGVVKSMTKLIFVSSDELMKKLQEAGIKCLEE</sequence>
<evidence type="ECO:0000256" key="1">
    <source>
        <dbReference type="SAM" id="SignalP"/>
    </source>
</evidence>
<accession>A0A1R1MKL9</accession>
<feature type="signal peptide" evidence="1">
    <location>
        <begin position="1"/>
        <end position="20"/>
    </location>
</feature>
<protein>
    <recommendedName>
        <fullName evidence="4">Lipoprotein</fullName>
    </recommendedName>
</protein>
<dbReference type="EMBL" id="MOEN01000021">
    <property type="protein sequence ID" value="OMH40306.1"/>
    <property type="molecule type" value="Genomic_DNA"/>
</dbReference>
<keyword evidence="3" id="KW-1185">Reference proteome</keyword>
<name>A0A1R1MKL9_9BACT</name>
<organism evidence="2 3">
    <name type="scientific">Desulfurobacterium indicum</name>
    <dbReference type="NCBI Taxonomy" id="1914305"/>
    <lineage>
        <taxon>Bacteria</taxon>
        <taxon>Pseudomonadati</taxon>
        <taxon>Aquificota</taxon>
        <taxon>Aquificia</taxon>
        <taxon>Desulfurobacteriales</taxon>
        <taxon>Desulfurobacteriaceae</taxon>
        <taxon>Desulfurobacterium</taxon>
    </lineage>
</organism>
<dbReference type="AlphaFoldDB" id="A0A1R1MKL9"/>
<dbReference type="PROSITE" id="PS51257">
    <property type="entry name" value="PROKAR_LIPOPROTEIN"/>
    <property type="match status" value="1"/>
</dbReference>
<evidence type="ECO:0008006" key="4">
    <source>
        <dbReference type="Google" id="ProtNLM"/>
    </source>
</evidence>
<evidence type="ECO:0000313" key="3">
    <source>
        <dbReference type="Proteomes" id="UP000187408"/>
    </source>
</evidence>
<feature type="chain" id="PRO_5013317432" description="Lipoprotein" evidence="1">
    <location>
        <begin position="21"/>
        <end position="201"/>
    </location>
</feature>
<dbReference type="Proteomes" id="UP000187408">
    <property type="component" value="Unassembled WGS sequence"/>
</dbReference>